<feature type="domain" description="DUF6604" evidence="2">
    <location>
        <begin position="15"/>
        <end position="191"/>
    </location>
</feature>
<feature type="region of interest" description="Disordered" evidence="1">
    <location>
        <begin position="628"/>
        <end position="665"/>
    </location>
</feature>
<evidence type="ECO:0000313" key="4">
    <source>
        <dbReference type="Proteomes" id="UP000016800"/>
    </source>
</evidence>
<evidence type="ECO:0000259" key="2">
    <source>
        <dbReference type="Pfam" id="PF20253"/>
    </source>
</evidence>
<reference evidence="4" key="1">
    <citation type="journal article" date="2013" name="PLoS Pathog.">
        <title>Deciphering the cryptic genome: genome-wide analyses of the rice pathogen Fusarium fujikuroi reveal complex regulation of secondary metabolism and novel metabolites.</title>
        <authorList>
            <person name="Wiemann P."/>
            <person name="Sieber C.M."/>
            <person name="von Bargen K.W."/>
            <person name="Studt L."/>
            <person name="Niehaus E.M."/>
            <person name="Espino J.J."/>
            <person name="Huss K."/>
            <person name="Michielse C.B."/>
            <person name="Albermann S."/>
            <person name="Wagner D."/>
            <person name="Bergner S.V."/>
            <person name="Connolly L.R."/>
            <person name="Fischer A."/>
            <person name="Reuter G."/>
            <person name="Kleigrewe K."/>
            <person name="Bald T."/>
            <person name="Wingfield B.D."/>
            <person name="Ophir R."/>
            <person name="Freeman S."/>
            <person name="Hippler M."/>
            <person name="Smith K.M."/>
            <person name="Brown D.W."/>
            <person name="Proctor R.H."/>
            <person name="Munsterkotter M."/>
            <person name="Freitag M."/>
            <person name="Humpf H.U."/>
            <person name="Guldener U."/>
            <person name="Tudzynski B."/>
        </authorList>
    </citation>
    <scope>NUCLEOTIDE SEQUENCE [LARGE SCALE GENOMIC DNA]</scope>
    <source>
        <strain evidence="4">CBS 195.34 / IMI 58289 / NRRL A-6831</strain>
    </source>
</reference>
<sequence>MAPSMLPYNLVSVLQLYKKDTDSVAGWLASKANHYGYKSQTAEPNDKEAQNKPSGRLKGKAGKEAKSQATEPKDKTDQKYIVALKDYVPMAKFIAAHRKPTIPVPVTVFNTIGRVIDRRSSFRAQMVKHGIEVDENANQNHLHFIRVMETVRETLRPNMKEVGKQKSAESAECWSGKHIDFQLSELFNSTTFDTYEMMSILKTRCGVPGSDAATLNLSVDQLMAARFWNEALVFTTHRTECSVMDKFSSYVFESSEDHVMSFELAFALQVHLDVFHIMRDDLARGSSEFYKHAKDLRDQLQAFVTSLSRPGSPLGPPNVDESVCRLIQHLDKILVYCDPQGERTKPEKGTRSQGKGTFEIFEILPAFSGLYLFHARVDVADMALRLVKDAGVMTVMVHLHNAMEQLQMLKAPWVDTGSFQNCFEEHDLFFMAKPKKRSDFLKHVLIQLGCPPSIATADNGADALLPLDSEERKKAKIRFTKPKSKDRQQTTQLSPDQQLRQFALALAGESRELAFPYIGMHNLCVSLFHNISDRCASTLDDLDLRIDPLKPMLDVMLKIISLATAHEVVPLREAAEVIQEHINNKTAIMTEKIANVGAFDLIPIPNFELYKIPRPMFIEVIAEPEEDEEITIPFEDSDSSSGEIEEIDEVPHEKVGEGSQSSVIQ</sequence>
<dbReference type="EMBL" id="HF679026">
    <property type="protein sequence ID" value="CCT67562.1"/>
    <property type="molecule type" value="Genomic_DNA"/>
</dbReference>
<dbReference type="GeneID" id="35407177"/>
<dbReference type="HOGENOM" id="CLU_412795_0_0_1"/>
<gene>
    <name evidence="3" type="ORF">FFUJ_13723</name>
</gene>
<dbReference type="AlphaFoldDB" id="S0E1M2"/>
<evidence type="ECO:0000256" key="1">
    <source>
        <dbReference type="SAM" id="MobiDB-lite"/>
    </source>
</evidence>
<keyword evidence="4" id="KW-1185">Reference proteome</keyword>
<feature type="region of interest" description="Disordered" evidence="1">
    <location>
        <begin position="36"/>
        <end position="75"/>
    </location>
</feature>
<dbReference type="Proteomes" id="UP000016800">
    <property type="component" value="Chromosome IV"/>
</dbReference>
<accession>S0E1M2</accession>
<dbReference type="PANTHER" id="PTHR38795:SF1">
    <property type="entry name" value="DUF6604 DOMAIN-CONTAINING PROTEIN"/>
    <property type="match status" value="1"/>
</dbReference>
<name>S0E1M2_GIBF5</name>
<protein>
    <recommendedName>
        <fullName evidence="2">DUF6604 domain-containing protein</fullName>
    </recommendedName>
</protein>
<dbReference type="Pfam" id="PF20253">
    <property type="entry name" value="DUF6604"/>
    <property type="match status" value="1"/>
</dbReference>
<dbReference type="STRING" id="1279085.S0E1M2"/>
<dbReference type="VEuPathDB" id="FungiDB:FFUJ_13723"/>
<proteinExistence type="predicted"/>
<dbReference type="RefSeq" id="XP_023429643.1">
    <property type="nucleotide sequence ID" value="XM_023576440.1"/>
</dbReference>
<feature type="compositionally biased region" description="Basic and acidic residues" evidence="1">
    <location>
        <begin position="61"/>
        <end position="75"/>
    </location>
</feature>
<dbReference type="PANTHER" id="PTHR38795">
    <property type="entry name" value="DUF6604 DOMAIN-CONTAINING PROTEIN"/>
    <property type="match status" value="1"/>
</dbReference>
<organism evidence="3 4">
    <name type="scientific">Gibberella fujikuroi (strain CBS 195.34 / IMI 58289 / NRRL A-6831)</name>
    <name type="common">Bakanae and foot rot disease fungus</name>
    <name type="synonym">Fusarium fujikuroi</name>
    <dbReference type="NCBI Taxonomy" id="1279085"/>
    <lineage>
        <taxon>Eukaryota</taxon>
        <taxon>Fungi</taxon>
        <taxon>Dikarya</taxon>
        <taxon>Ascomycota</taxon>
        <taxon>Pezizomycotina</taxon>
        <taxon>Sordariomycetes</taxon>
        <taxon>Hypocreomycetidae</taxon>
        <taxon>Hypocreales</taxon>
        <taxon>Nectriaceae</taxon>
        <taxon>Fusarium</taxon>
        <taxon>Fusarium fujikuroi species complex</taxon>
    </lineage>
</organism>
<feature type="compositionally biased region" description="Acidic residues" evidence="1">
    <location>
        <begin position="628"/>
        <end position="648"/>
    </location>
</feature>
<evidence type="ECO:0000313" key="3">
    <source>
        <dbReference type="EMBL" id="CCT67562.1"/>
    </source>
</evidence>
<dbReference type="InterPro" id="IPR046539">
    <property type="entry name" value="DUF6604"/>
</dbReference>